<dbReference type="RefSeq" id="WP_128501421.1">
    <property type="nucleotide sequence ID" value="NZ_CP035107.1"/>
</dbReference>
<proteinExistence type="predicted"/>
<dbReference type="EMBL" id="CP035107">
    <property type="protein sequence ID" value="QAR30957.1"/>
    <property type="molecule type" value="Genomic_DNA"/>
</dbReference>
<keyword evidence="1" id="KW-0732">Signal</keyword>
<reference evidence="2 3" key="1">
    <citation type="submission" date="2019-01" db="EMBL/GenBank/DDBJ databases">
        <title>Whole Genome of Ornithobacterium rhinotracheale FARPER-174b.</title>
        <authorList>
            <person name="Tataje-Lavanda L.A."/>
            <person name="Montalvan A."/>
            <person name="Montesinos R."/>
            <person name="Zimic M."/>
            <person name="Fernandez-Sanchez M."/>
            <person name="Fernandez-Diaz M."/>
        </authorList>
    </citation>
    <scope>NUCLEOTIDE SEQUENCE [LARGE SCALE GENOMIC DNA]</scope>
    <source>
        <strain evidence="2 3">FARPER-174b</strain>
    </source>
</reference>
<evidence type="ECO:0000313" key="2">
    <source>
        <dbReference type="EMBL" id="QAR30957.1"/>
    </source>
</evidence>
<evidence type="ECO:0000256" key="1">
    <source>
        <dbReference type="SAM" id="SignalP"/>
    </source>
</evidence>
<evidence type="ECO:0000313" key="3">
    <source>
        <dbReference type="Proteomes" id="UP000287701"/>
    </source>
</evidence>
<sequence>MKLRYFLMFLFTSSLTWAQNKYPNDCVNYIQVCGNKNISLDVGGVGIRQEIDDRNFCNSREHNSLWVKITIKKSGNLGFILRPASRDINEDYDFWVFGPNPTCNNLGKILRCSTTNPMGAGLPNNFTGLKPSENDDHEGPGYFGNSFVKDIQVKKGESYFIVIDRPIGNSAFTLEWTGDAEIENPMEEVTLNLNLNNISLCDPENDGVETFDFESLNQKVAADTTGLKISYYVSESDATIKNNPLNKHSKIRSGKYWCRVENITTGCFELVNFLINLEGVKLSPATATYCLNGKESMNVDLTSFSLSNQERLKYTYYTSQEDLDNQRNPIQNPEKFVLKKNTKIYVHAQKSSCENNSFIELNVPGKNA</sequence>
<dbReference type="AlphaFoldDB" id="A0A3R5UUR8"/>
<accession>A0A3R5UUR8</accession>
<organism evidence="2 3">
    <name type="scientific">Ornithobacterium rhinotracheale</name>
    <dbReference type="NCBI Taxonomy" id="28251"/>
    <lineage>
        <taxon>Bacteria</taxon>
        <taxon>Pseudomonadati</taxon>
        <taxon>Bacteroidota</taxon>
        <taxon>Flavobacteriia</taxon>
        <taxon>Flavobacteriales</taxon>
        <taxon>Weeksellaceae</taxon>
        <taxon>Ornithobacterium</taxon>
    </lineage>
</organism>
<dbReference type="Proteomes" id="UP000287701">
    <property type="component" value="Chromosome"/>
</dbReference>
<name>A0A3R5UUR8_ORNRH</name>
<dbReference type="OrthoDB" id="9765926at2"/>
<feature type="signal peptide" evidence="1">
    <location>
        <begin position="1"/>
        <end position="18"/>
    </location>
</feature>
<gene>
    <name evidence="2" type="ORF">EQP59_06205</name>
</gene>
<protein>
    <recommendedName>
        <fullName evidence="4">Ig-like domain-containing protein</fullName>
    </recommendedName>
</protein>
<feature type="chain" id="PRO_5018782763" description="Ig-like domain-containing protein" evidence="1">
    <location>
        <begin position="19"/>
        <end position="368"/>
    </location>
</feature>
<evidence type="ECO:0008006" key="4">
    <source>
        <dbReference type="Google" id="ProtNLM"/>
    </source>
</evidence>